<evidence type="ECO:0000313" key="2">
    <source>
        <dbReference type="Proteomes" id="UP001159363"/>
    </source>
</evidence>
<sequence>MTLGQRPCADPSLSTSRVYLTSVRAMWLVDGTGLHAPLPWMQYAADQLRCALDSYVRGGRRGAGNSVAMEAEEQSGGGGGPDEGYLLVRVHVPELNVQKCLQFPRDQLVWDVKQQCLAALPKWLGRSPPTTATRARYPAGSLPDFRMWESCWTMPLAGGFPLRISVSSALAFQRRSILASHFMSCSGMTGTYGSQLESPSLGDCCLALGSLPTRFFFFT</sequence>
<proteinExistence type="predicted"/>
<keyword evidence="2" id="KW-1185">Reference proteome</keyword>
<name>A0ABQ9HXG5_9NEOP</name>
<gene>
    <name evidence="1" type="ORF">PR048_008563</name>
</gene>
<accession>A0ABQ9HXG5</accession>
<reference evidence="1 2" key="1">
    <citation type="submission" date="2023-02" db="EMBL/GenBank/DDBJ databases">
        <title>LHISI_Scaffold_Assembly.</title>
        <authorList>
            <person name="Stuart O.P."/>
            <person name="Cleave R."/>
            <person name="Magrath M.J.L."/>
            <person name="Mikheyev A.S."/>
        </authorList>
    </citation>
    <scope>NUCLEOTIDE SEQUENCE [LARGE SCALE GENOMIC DNA]</scope>
    <source>
        <strain evidence="1">Daus_M_001</strain>
        <tissue evidence="1">Leg muscle</tissue>
    </source>
</reference>
<organism evidence="1 2">
    <name type="scientific">Dryococelus australis</name>
    <dbReference type="NCBI Taxonomy" id="614101"/>
    <lineage>
        <taxon>Eukaryota</taxon>
        <taxon>Metazoa</taxon>
        <taxon>Ecdysozoa</taxon>
        <taxon>Arthropoda</taxon>
        <taxon>Hexapoda</taxon>
        <taxon>Insecta</taxon>
        <taxon>Pterygota</taxon>
        <taxon>Neoptera</taxon>
        <taxon>Polyneoptera</taxon>
        <taxon>Phasmatodea</taxon>
        <taxon>Verophasmatodea</taxon>
        <taxon>Anareolatae</taxon>
        <taxon>Phasmatidae</taxon>
        <taxon>Eurycanthinae</taxon>
        <taxon>Dryococelus</taxon>
    </lineage>
</organism>
<evidence type="ECO:0000313" key="1">
    <source>
        <dbReference type="EMBL" id="KAJ8889069.1"/>
    </source>
</evidence>
<dbReference type="EMBL" id="JARBHB010000003">
    <property type="protein sequence ID" value="KAJ8889069.1"/>
    <property type="molecule type" value="Genomic_DNA"/>
</dbReference>
<protein>
    <submittedName>
        <fullName evidence="1">Uncharacterized protein</fullName>
    </submittedName>
</protein>
<dbReference type="Proteomes" id="UP001159363">
    <property type="component" value="Chromosome 3"/>
</dbReference>
<comment type="caution">
    <text evidence="1">The sequence shown here is derived from an EMBL/GenBank/DDBJ whole genome shotgun (WGS) entry which is preliminary data.</text>
</comment>